<feature type="binding site" evidence="7 9">
    <location>
        <position position="80"/>
    </location>
    <ligand>
        <name>substrate</name>
    </ligand>
</feature>
<dbReference type="GO" id="GO:0009423">
    <property type="term" value="P:chorismate biosynthetic process"/>
    <property type="evidence" value="ECO:0007669"/>
    <property type="project" value="UniProtKB-UniRule"/>
</dbReference>
<evidence type="ECO:0000313" key="12">
    <source>
        <dbReference type="Proteomes" id="UP000269591"/>
    </source>
</evidence>
<evidence type="ECO:0000256" key="10">
    <source>
        <dbReference type="PIRSR" id="PIRSR001399-3"/>
    </source>
</evidence>
<comment type="catalytic activity">
    <reaction evidence="1 7">
        <text>3-dehydroquinate = 3-dehydroshikimate + H2O</text>
        <dbReference type="Rhea" id="RHEA:21096"/>
        <dbReference type="ChEBI" id="CHEBI:15377"/>
        <dbReference type="ChEBI" id="CHEBI:16630"/>
        <dbReference type="ChEBI" id="CHEBI:32364"/>
        <dbReference type="EC" id="4.2.1.10"/>
    </reaction>
</comment>
<dbReference type="Gene3D" id="3.40.50.9100">
    <property type="entry name" value="Dehydroquinase, class II"/>
    <property type="match status" value="1"/>
</dbReference>
<evidence type="ECO:0000256" key="5">
    <source>
        <dbReference type="ARBA" id="ARBA00012060"/>
    </source>
</evidence>
<dbReference type="RefSeq" id="WP_123209085.1">
    <property type="nucleotide sequence ID" value="NZ_JBHTHO010000007.1"/>
</dbReference>
<dbReference type="EMBL" id="QIBX01000012">
    <property type="protein sequence ID" value="RNL39424.1"/>
    <property type="molecule type" value="Genomic_DNA"/>
</dbReference>
<evidence type="ECO:0000256" key="2">
    <source>
        <dbReference type="ARBA" id="ARBA00004902"/>
    </source>
</evidence>
<keyword evidence="7" id="KW-0028">Amino-acid biosynthesis</keyword>
<comment type="similarity">
    <text evidence="3 7">Belongs to the type-II 3-dehydroquinase family.</text>
</comment>
<sequence length="157" mass="17567">METLAIINGPNNNFYGIRNKAQYGSQAYDDLIEELKEYGATLGFAVEAFQSNSEGAIIDQLQSLYLRARNSGVPIPLVINPGAFTHYSYAIMDALESVHELMPAIECHMSNIHKREEFRHISVTARECIGQVAGFGKDSYKIAMQAHRLRIDSERDA</sequence>
<gene>
    <name evidence="7" type="primary">aroQ</name>
    <name evidence="11" type="ORF">DMP06_07320</name>
</gene>
<dbReference type="PANTHER" id="PTHR21272:SF3">
    <property type="entry name" value="CATABOLIC 3-DEHYDROQUINASE"/>
    <property type="match status" value="1"/>
</dbReference>
<dbReference type="HAMAP" id="MF_00169">
    <property type="entry name" value="AroQ"/>
    <property type="match status" value="1"/>
</dbReference>
<evidence type="ECO:0000256" key="3">
    <source>
        <dbReference type="ARBA" id="ARBA00011037"/>
    </source>
</evidence>
<dbReference type="GO" id="GO:0008652">
    <property type="term" value="P:amino acid biosynthetic process"/>
    <property type="evidence" value="ECO:0007669"/>
    <property type="project" value="UniProtKB-KW"/>
</dbReference>
<feature type="site" description="Transition state stabilizer" evidence="7 10">
    <location>
        <position position="18"/>
    </location>
</feature>
<dbReference type="AlphaFoldDB" id="A0A3N0AXX3"/>
<dbReference type="UniPathway" id="UPA00053">
    <property type="reaction ID" value="UER00086"/>
</dbReference>
<proteinExistence type="inferred from homology"/>
<evidence type="ECO:0000256" key="6">
    <source>
        <dbReference type="ARBA" id="ARBA00023239"/>
    </source>
</evidence>
<dbReference type="PIRSF" id="PIRSF001399">
    <property type="entry name" value="DHquinase_II"/>
    <property type="match status" value="1"/>
</dbReference>
<dbReference type="OrthoDB" id="9790793at2"/>
<evidence type="ECO:0000256" key="1">
    <source>
        <dbReference type="ARBA" id="ARBA00001864"/>
    </source>
</evidence>
<dbReference type="GO" id="GO:0009073">
    <property type="term" value="P:aromatic amino acid family biosynthetic process"/>
    <property type="evidence" value="ECO:0007669"/>
    <property type="project" value="UniProtKB-KW"/>
</dbReference>
<organism evidence="11 12">
    <name type="scientific">Slackia equolifaciens</name>
    <dbReference type="NCBI Taxonomy" id="498718"/>
    <lineage>
        <taxon>Bacteria</taxon>
        <taxon>Bacillati</taxon>
        <taxon>Actinomycetota</taxon>
        <taxon>Coriobacteriia</taxon>
        <taxon>Eggerthellales</taxon>
        <taxon>Eggerthellaceae</taxon>
        <taxon>Slackia</taxon>
    </lineage>
</organism>
<evidence type="ECO:0000256" key="7">
    <source>
        <dbReference type="HAMAP-Rule" id="MF_00169"/>
    </source>
</evidence>
<keyword evidence="7" id="KW-0057">Aromatic amino acid biosynthesis</keyword>
<keyword evidence="6 7" id="KW-0456">Lyase</keyword>
<keyword evidence="12" id="KW-1185">Reference proteome</keyword>
<comment type="subunit">
    <text evidence="4 7">Homododecamer.</text>
</comment>
<comment type="function">
    <text evidence="7">Catalyzes a trans-dehydration via an enolate intermediate.</text>
</comment>
<dbReference type="Proteomes" id="UP000269591">
    <property type="component" value="Unassembled WGS sequence"/>
</dbReference>
<feature type="active site" description="Proton acceptor" evidence="7 8">
    <location>
        <position position="23"/>
    </location>
</feature>
<dbReference type="Pfam" id="PF01220">
    <property type="entry name" value="DHquinase_II"/>
    <property type="match status" value="1"/>
</dbReference>
<feature type="active site" description="Proton donor" evidence="7 8">
    <location>
        <position position="108"/>
    </location>
</feature>
<feature type="binding site" evidence="7 9">
    <location>
        <begin position="109"/>
        <end position="110"/>
    </location>
    <ligand>
        <name>substrate</name>
    </ligand>
</feature>
<feature type="binding site" evidence="7 9">
    <location>
        <position position="119"/>
    </location>
    <ligand>
        <name>substrate</name>
    </ligand>
</feature>
<dbReference type="InterPro" id="IPR001874">
    <property type="entry name" value="DHquinase_II"/>
</dbReference>
<dbReference type="SUPFAM" id="SSF52304">
    <property type="entry name" value="Type II 3-dehydroquinate dehydratase"/>
    <property type="match status" value="1"/>
</dbReference>
<dbReference type="NCBIfam" id="NF003805">
    <property type="entry name" value="PRK05395.1-2"/>
    <property type="match status" value="1"/>
</dbReference>
<comment type="pathway">
    <text evidence="2 7">Metabolic intermediate biosynthesis; chorismate biosynthesis; chorismate from D-erythrose 4-phosphate and phosphoenolpyruvate: step 3/7.</text>
</comment>
<evidence type="ECO:0000256" key="9">
    <source>
        <dbReference type="PIRSR" id="PIRSR001399-2"/>
    </source>
</evidence>
<feature type="binding site" evidence="7 9">
    <location>
        <position position="93"/>
    </location>
    <ligand>
        <name>substrate</name>
    </ligand>
</feature>
<evidence type="ECO:0000256" key="8">
    <source>
        <dbReference type="PIRSR" id="PIRSR001399-1"/>
    </source>
</evidence>
<dbReference type="EC" id="4.2.1.10" evidence="5 7"/>
<dbReference type="GO" id="GO:0019631">
    <property type="term" value="P:quinate catabolic process"/>
    <property type="evidence" value="ECO:0007669"/>
    <property type="project" value="TreeGrafter"/>
</dbReference>
<dbReference type="InterPro" id="IPR036441">
    <property type="entry name" value="DHquinase_II_sf"/>
</dbReference>
<dbReference type="PANTHER" id="PTHR21272">
    <property type="entry name" value="CATABOLIC 3-DEHYDROQUINASE"/>
    <property type="match status" value="1"/>
</dbReference>
<name>A0A3N0AXX3_9ACTN</name>
<evidence type="ECO:0000313" key="11">
    <source>
        <dbReference type="EMBL" id="RNL39424.1"/>
    </source>
</evidence>
<dbReference type="CDD" id="cd00466">
    <property type="entry name" value="DHQase_II"/>
    <property type="match status" value="1"/>
</dbReference>
<feature type="binding site" evidence="7 9">
    <location>
        <position position="86"/>
    </location>
    <ligand>
        <name>substrate</name>
    </ligand>
</feature>
<dbReference type="GO" id="GO:0003855">
    <property type="term" value="F:3-dehydroquinate dehydratase activity"/>
    <property type="evidence" value="ECO:0007669"/>
    <property type="project" value="UniProtKB-UniRule"/>
</dbReference>
<reference evidence="12" key="1">
    <citation type="submission" date="2018-05" db="EMBL/GenBank/DDBJ databases">
        <title>Genome Sequencing of selected type strains of the family Eggerthellaceae.</title>
        <authorList>
            <person name="Danylec N."/>
            <person name="Stoll D.A."/>
            <person name="Doetsch A."/>
            <person name="Huch M."/>
        </authorList>
    </citation>
    <scope>NUCLEOTIDE SEQUENCE [LARGE SCALE GENOMIC DNA]</scope>
    <source>
        <strain evidence="12">DSM 24851</strain>
    </source>
</reference>
<evidence type="ECO:0000256" key="4">
    <source>
        <dbReference type="ARBA" id="ARBA00011193"/>
    </source>
</evidence>
<dbReference type="NCBIfam" id="NF003807">
    <property type="entry name" value="PRK05395.1-4"/>
    <property type="match status" value="1"/>
</dbReference>
<protein>
    <recommendedName>
        <fullName evidence="5 7">3-dehydroquinate dehydratase</fullName>
        <shortName evidence="7">3-dehydroquinase</shortName>
        <ecNumber evidence="5 7">4.2.1.10</ecNumber>
    </recommendedName>
    <alternativeName>
        <fullName evidence="7">Type II DHQase</fullName>
    </alternativeName>
</protein>
<accession>A0A3N0AXX3</accession>
<comment type="caution">
    <text evidence="11">The sequence shown here is derived from an EMBL/GenBank/DDBJ whole genome shotgun (WGS) entry which is preliminary data.</text>
</comment>